<evidence type="ECO:0000313" key="4">
    <source>
        <dbReference type="Proteomes" id="UP000638732"/>
    </source>
</evidence>
<accession>A0A966DVR5</accession>
<dbReference type="RefSeq" id="WP_166587705.1">
    <property type="nucleotide sequence ID" value="NZ_WWEO01000045.1"/>
</dbReference>
<evidence type="ECO:0000256" key="2">
    <source>
        <dbReference type="SAM" id="Phobius"/>
    </source>
</evidence>
<evidence type="ECO:0000313" key="3">
    <source>
        <dbReference type="EMBL" id="NCD71722.1"/>
    </source>
</evidence>
<organism evidence="3 4">
    <name type="scientific">Mucilaginibacter agri</name>
    <dbReference type="NCBI Taxonomy" id="2695265"/>
    <lineage>
        <taxon>Bacteria</taxon>
        <taxon>Pseudomonadati</taxon>
        <taxon>Bacteroidota</taxon>
        <taxon>Sphingobacteriia</taxon>
        <taxon>Sphingobacteriales</taxon>
        <taxon>Sphingobacteriaceae</taxon>
        <taxon>Mucilaginibacter</taxon>
    </lineage>
</organism>
<reference evidence="3" key="2">
    <citation type="submission" date="2020-10" db="EMBL/GenBank/DDBJ databases">
        <title>Mucilaginibacter sp. nov., isolated from soil.</title>
        <authorList>
            <person name="Jeon C.O."/>
        </authorList>
    </citation>
    <scope>NUCLEOTIDE SEQUENCE</scope>
    <source>
        <strain evidence="3">R11</strain>
    </source>
</reference>
<proteinExistence type="predicted"/>
<dbReference type="EMBL" id="WWEO01000045">
    <property type="protein sequence ID" value="NCD71722.1"/>
    <property type="molecule type" value="Genomic_DNA"/>
</dbReference>
<feature type="coiled-coil region" evidence="1">
    <location>
        <begin position="176"/>
        <end position="203"/>
    </location>
</feature>
<evidence type="ECO:0000256" key="1">
    <source>
        <dbReference type="SAM" id="Coils"/>
    </source>
</evidence>
<protein>
    <submittedName>
        <fullName evidence="3">Uncharacterized protein</fullName>
    </submittedName>
</protein>
<keyword evidence="2" id="KW-0472">Membrane</keyword>
<feature type="transmembrane region" description="Helical" evidence="2">
    <location>
        <begin position="29"/>
        <end position="49"/>
    </location>
</feature>
<feature type="transmembrane region" description="Helical" evidence="2">
    <location>
        <begin position="219"/>
        <end position="240"/>
    </location>
</feature>
<name>A0A966DVR5_9SPHI</name>
<gene>
    <name evidence="3" type="ORF">GSY63_20315</name>
</gene>
<comment type="caution">
    <text evidence="3">The sequence shown here is derived from an EMBL/GenBank/DDBJ whole genome shotgun (WGS) entry which is preliminary data.</text>
</comment>
<keyword evidence="4" id="KW-1185">Reference proteome</keyword>
<feature type="transmembrane region" description="Helical" evidence="2">
    <location>
        <begin position="246"/>
        <end position="270"/>
    </location>
</feature>
<keyword evidence="2" id="KW-1133">Transmembrane helix</keyword>
<dbReference type="Proteomes" id="UP000638732">
    <property type="component" value="Unassembled WGS sequence"/>
</dbReference>
<keyword evidence="1" id="KW-0175">Coiled coil</keyword>
<reference evidence="3" key="1">
    <citation type="submission" date="2020-01" db="EMBL/GenBank/DDBJ databases">
        <authorList>
            <person name="Seo Y.L."/>
        </authorList>
    </citation>
    <scope>NUCLEOTIDE SEQUENCE</scope>
    <source>
        <strain evidence="3">R11</strain>
    </source>
</reference>
<dbReference type="AlphaFoldDB" id="A0A966DVR5"/>
<keyword evidence="2" id="KW-0812">Transmembrane</keyword>
<sequence length="278" mass="31284">MNLMIILEVTNLRLFKGEHVLEMFKGWPLAMLAASLTVGVFTTGIIEALKRWQRKKNFEKWVKGWLEKGSVLDVIPSDNSMEGTTVENPLSSAPEKPKPSFDLKSVLAQLALLTTGGNEKALYHLPIENLCGQLAIAAQAAMEYPETYKALLGAFISHQVDQKSLNEDWKTVVEFNRTLNSLKTESNNNYNEARNKINNYIQRNIDGLQIDISTKWLNFLWLSCLSCSVILAAVLGFFAFGWADWLTWLVVTIIVGYEGAFLSIVIRGILKRLEKSNV</sequence>